<dbReference type="GO" id="GO:0006364">
    <property type="term" value="P:rRNA processing"/>
    <property type="evidence" value="ECO:0007669"/>
    <property type="project" value="TreeGrafter"/>
</dbReference>
<proteinExistence type="inferred from homology"/>
<evidence type="ECO:0000256" key="2">
    <source>
        <dbReference type="ARBA" id="ARBA00006181"/>
    </source>
</evidence>
<dbReference type="Proteomes" id="UP000324767">
    <property type="component" value="Unassembled WGS sequence"/>
</dbReference>
<comment type="similarity">
    <text evidence="2">Belongs to the eukaryotic/archaeal RNase P protein component 1 family.</text>
</comment>
<dbReference type="GO" id="GO:0005634">
    <property type="term" value="C:nucleus"/>
    <property type="evidence" value="ECO:0007669"/>
    <property type="project" value="UniProtKB-SubCell"/>
</dbReference>
<evidence type="ECO:0000313" key="5">
    <source>
        <dbReference type="Proteomes" id="UP000324767"/>
    </source>
</evidence>
<gene>
    <name evidence="4" type="ORF">FRX48_08608</name>
</gene>
<sequence>MTDSPSTSHIARTLLSRAHPPTTANTIFTTKVLQKPLHLRPTSPDSTSQDARTQRRLLRLRKTAHANRKQKPRPLSAKEKRALGVYDIPASARKYDLYVSLHQLWVGYMWEILGLKEGEARGGYVTVQGQGSKLASADFHGAEVQVVRSRCVGRVGCEGIVVKDTKFTFEVITTNNELKTIPKEYTVFRFEIPQPRGESRDSEDAGKKPINLVFELHGSQFMNRATDRATRKFKQRNLSNL</sequence>
<evidence type="ECO:0000313" key="4">
    <source>
        <dbReference type="EMBL" id="KAA6407770.1"/>
    </source>
</evidence>
<organism evidence="4 5">
    <name type="scientific">Lasallia pustulata</name>
    <dbReference type="NCBI Taxonomy" id="136370"/>
    <lineage>
        <taxon>Eukaryota</taxon>
        <taxon>Fungi</taxon>
        <taxon>Dikarya</taxon>
        <taxon>Ascomycota</taxon>
        <taxon>Pezizomycotina</taxon>
        <taxon>Lecanoromycetes</taxon>
        <taxon>OSLEUM clade</taxon>
        <taxon>Umbilicariomycetidae</taxon>
        <taxon>Umbilicariales</taxon>
        <taxon>Umbilicariaceae</taxon>
        <taxon>Lasallia</taxon>
    </lineage>
</organism>
<dbReference type="InterPro" id="IPR002730">
    <property type="entry name" value="Rpp29/RNP1"/>
</dbReference>
<dbReference type="PANTHER" id="PTHR13348">
    <property type="entry name" value="RIBONUCLEASE P SUBUNIT P29"/>
    <property type="match status" value="1"/>
</dbReference>
<dbReference type="InterPro" id="IPR036980">
    <property type="entry name" value="RNase_P/MRP_Rpp29_sf"/>
</dbReference>
<dbReference type="GO" id="GO:0030677">
    <property type="term" value="C:ribonuclease P complex"/>
    <property type="evidence" value="ECO:0007669"/>
    <property type="project" value="InterPro"/>
</dbReference>
<dbReference type="Pfam" id="PF01868">
    <property type="entry name" value="RNase_P-MRP_p29"/>
    <property type="match status" value="1"/>
</dbReference>
<dbReference type="InterPro" id="IPR016848">
    <property type="entry name" value="RNase_P/MRP_Rpp29-subunit"/>
</dbReference>
<protein>
    <recommendedName>
        <fullName evidence="3">Ribonuclease P protein subunit</fullName>
    </recommendedName>
</protein>
<dbReference type="SMART" id="SM00538">
    <property type="entry name" value="POP4"/>
    <property type="match status" value="1"/>
</dbReference>
<dbReference type="PANTHER" id="PTHR13348:SF0">
    <property type="entry name" value="RIBONUCLEASE P PROTEIN SUBUNIT P29"/>
    <property type="match status" value="1"/>
</dbReference>
<keyword evidence="3" id="KW-0539">Nucleus</keyword>
<evidence type="ECO:0000256" key="1">
    <source>
        <dbReference type="ARBA" id="ARBA00004123"/>
    </source>
</evidence>
<dbReference type="GO" id="GO:0033204">
    <property type="term" value="F:ribonuclease P RNA binding"/>
    <property type="evidence" value="ECO:0007669"/>
    <property type="project" value="InterPro"/>
</dbReference>
<evidence type="ECO:0000256" key="3">
    <source>
        <dbReference type="PIRNR" id="PIRNR027081"/>
    </source>
</evidence>
<comment type="subcellular location">
    <subcellularLocation>
        <location evidence="1">Nucleus</location>
    </subcellularLocation>
</comment>
<reference evidence="4 5" key="1">
    <citation type="submission" date="2019-09" db="EMBL/GenBank/DDBJ databases">
        <title>The hologenome of the rock-dwelling lichen Lasallia pustulata.</title>
        <authorList>
            <person name="Greshake Tzovaras B."/>
            <person name="Segers F."/>
            <person name="Bicker A."/>
            <person name="Dal Grande F."/>
            <person name="Otte J."/>
            <person name="Hankeln T."/>
            <person name="Schmitt I."/>
            <person name="Ebersberger I."/>
        </authorList>
    </citation>
    <scope>NUCLEOTIDE SEQUENCE [LARGE SCALE GENOMIC DNA]</scope>
    <source>
        <strain evidence="4">A1-1</strain>
    </source>
</reference>
<dbReference type="InterPro" id="IPR023534">
    <property type="entry name" value="Rof/RNase_P-like"/>
</dbReference>
<dbReference type="PIRSF" id="PIRSF027081">
    <property type="entry name" value="RNase_P/MRP_p29_subunit"/>
    <property type="match status" value="1"/>
</dbReference>
<dbReference type="EMBL" id="VXIT01000016">
    <property type="protein sequence ID" value="KAA6407770.1"/>
    <property type="molecule type" value="Genomic_DNA"/>
</dbReference>
<dbReference type="SUPFAM" id="SSF101744">
    <property type="entry name" value="Rof/RNase P subunit-like"/>
    <property type="match status" value="1"/>
</dbReference>
<name>A0A5M8PFU1_9LECA</name>
<dbReference type="AlphaFoldDB" id="A0A5M8PFU1"/>
<keyword evidence="3" id="KW-0819">tRNA processing</keyword>
<dbReference type="GO" id="GO:0000172">
    <property type="term" value="C:ribonuclease MRP complex"/>
    <property type="evidence" value="ECO:0007669"/>
    <property type="project" value="InterPro"/>
</dbReference>
<dbReference type="FunFam" id="2.30.30.210:FF:000005">
    <property type="entry name" value="Ribonuclease P protein subunit"/>
    <property type="match status" value="1"/>
</dbReference>
<dbReference type="OrthoDB" id="124041at2759"/>
<dbReference type="Gene3D" id="2.30.30.210">
    <property type="entry name" value="Ribonuclease P/MRP, subunit p29"/>
    <property type="match status" value="1"/>
</dbReference>
<comment type="caution">
    <text evidence="4">The sequence shown here is derived from an EMBL/GenBank/DDBJ whole genome shotgun (WGS) entry which is preliminary data.</text>
</comment>
<accession>A0A5M8PFU1</accession>
<dbReference type="GO" id="GO:0001682">
    <property type="term" value="P:tRNA 5'-leader removal"/>
    <property type="evidence" value="ECO:0007669"/>
    <property type="project" value="InterPro"/>
</dbReference>